<organism evidence="2">
    <name type="scientific">Vibrio coralliilyticus</name>
    <dbReference type="NCBI Taxonomy" id="190893"/>
    <lineage>
        <taxon>Bacteria</taxon>
        <taxon>Pseudomonadati</taxon>
        <taxon>Pseudomonadota</taxon>
        <taxon>Gammaproteobacteria</taxon>
        <taxon>Vibrionales</taxon>
        <taxon>Vibrionaceae</taxon>
        <taxon>Vibrio</taxon>
    </lineage>
</organism>
<name>A0A837G265_9VIBR</name>
<feature type="compositionally biased region" description="Polar residues" evidence="1">
    <location>
        <begin position="118"/>
        <end position="142"/>
    </location>
</feature>
<proteinExistence type="predicted"/>
<dbReference type="EMBL" id="JXXR01000026">
    <property type="protein sequence ID" value="KJY67675.1"/>
    <property type="molecule type" value="Genomic_DNA"/>
</dbReference>
<feature type="compositionally biased region" description="Polar residues" evidence="1">
    <location>
        <begin position="395"/>
        <end position="408"/>
    </location>
</feature>
<accession>A0A837G265</accession>
<dbReference type="RefSeq" id="WP_045987269.1">
    <property type="nucleotide sequence ID" value="NZ_CP063052.1"/>
</dbReference>
<feature type="region of interest" description="Disordered" evidence="1">
    <location>
        <begin position="321"/>
        <end position="408"/>
    </location>
</feature>
<sequence>MDRAFNTVTQSIEYAYQIKQRGDAYVRKHKEHYQCANPYCRMKAIPCACKQKRLVDGVLQDYKQQPHFKFPEHIQSCIFSKNFGGEWKTDGKGNKTWVLPYVTEITHPNSKGEPNKLKNGQLSPKSNGQVSSTGQGTGANTSRTYQRSSYVSAAALFYLQDPITNGELTLTLLGKKKTYRALFQELREFKNVRYKDEYIFYKALRYLEEPIYTKDYVSIQLFQKEPHTAEFFELRLNWSGWSNRHREAIKSELVAALNAARTSSNQDKLIPTAFFIGKQDRSTRNIFHCDLAEFFFLHVGKPVNLPFNKFGMEEDNSLVKSQTPAVTEPLVRETRDSSLAVTKPTPSEVIQPPQPRQAESVPPSSLEPKVVDQNLPKAQLEQPKHEKKPEARLQAASQSKPKQLTTKKTFVEKIIHSLKSLISF</sequence>
<evidence type="ECO:0000256" key="1">
    <source>
        <dbReference type="SAM" id="MobiDB-lite"/>
    </source>
</evidence>
<feature type="compositionally biased region" description="Basic and acidic residues" evidence="1">
    <location>
        <begin position="382"/>
        <end position="391"/>
    </location>
</feature>
<protein>
    <submittedName>
        <fullName evidence="2">Uncharacterized protein</fullName>
    </submittedName>
</protein>
<gene>
    <name evidence="2" type="ORF">TW71_22025</name>
</gene>
<dbReference type="AlphaFoldDB" id="A0A837G265"/>
<comment type="caution">
    <text evidence="2">The sequence shown here is derived from an EMBL/GenBank/DDBJ whole genome shotgun (WGS) entry which is preliminary data.</text>
</comment>
<reference evidence="2" key="1">
    <citation type="journal article" date="2015" name="BMC Genomics">
        <title>Genome mining reveals unlocked bioactive potential of marine Gram-negative bacteria.</title>
        <authorList>
            <person name="Machado H."/>
            <person name="Sonnenschein E.C."/>
            <person name="Melchiorsen J."/>
            <person name="Gram L."/>
        </authorList>
    </citation>
    <scope>NUCLEOTIDE SEQUENCE</scope>
    <source>
        <strain evidence="2">S2052</strain>
    </source>
</reference>
<evidence type="ECO:0000313" key="2">
    <source>
        <dbReference type="EMBL" id="KJY67675.1"/>
    </source>
</evidence>
<feature type="region of interest" description="Disordered" evidence="1">
    <location>
        <begin position="109"/>
        <end position="142"/>
    </location>
</feature>